<evidence type="ECO:0000313" key="6">
    <source>
        <dbReference type="EMBL" id="RKN37099.1"/>
    </source>
</evidence>
<reference evidence="6 7" key="1">
    <citation type="journal article" date="2014" name="Int. J. Syst. Evol. Microbiol.">
        <title>Streptomyces hoynatensis sp. nov., isolated from deep marine sediment.</title>
        <authorList>
            <person name="Veyisoglu A."/>
            <person name="Sahin N."/>
        </authorList>
    </citation>
    <scope>NUCLEOTIDE SEQUENCE [LARGE SCALE GENOMIC DNA]</scope>
    <source>
        <strain evidence="6 7">KCTC 29097</strain>
    </source>
</reference>
<evidence type="ECO:0000259" key="5">
    <source>
        <dbReference type="PROSITE" id="PS50893"/>
    </source>
</evidence>
<dbReference type="GO" id="GO:0005524">
    <property type="term" value="F:ATP binding"/>
    <property type="evidence" value="ECO:0007669"/>
    <property type="project" value="UniProtKB-KW"/>
</dbReference>
<evidence type="ECO:0000256" key="3">
    <source>
        <dbReference type="ARBA" id="ARBA00022840"/>
    </source>
</evidence>
<feature type="region of interest" description="Disordered" evidence="4">
    <location>
        <begin position="1"/>
        <end position="21"/>
    </location>
</feature>
<dbReference type="PANTHER" id="PTHR42788">
    <property type="entry name" value="TAURINE IMPORT ATP-BINDING PROTEIN-RELATED"/>
    <property type="match status" value="1"/>
</dbReference>
<dbReference type="InterPro" id="IPR003439">
    <property type="entry name" value="ABC_transporter-like_ATP-bd"/>
</dbReference>
<dbReference type="InterPro" id="IPR003593">
    <property type="entry name" value="AAA+_ATPase"/>
</dbReference>
<comment type="caution">
    <text evidence="6">The sequence shown here is derived from an EMBL/GenBank/DDBJ whole genome shotgun (WGS) entry which is preliminary data.</text>
</comment>
<keyword evidence="3 6" id="KW-0067">ATP-binding</keyword>
<dbReference type="PROSITE" id="PS50893">
    <property type="entry name" value="ABC_TRANSPORTER_2"/>
    <property type="match status" value="1"/>
</dbReference>
<dbReference type="AlphaFoldDB" id="A0A3A9YLK1"/>
<gene>
    <name evidence="6" type="ORF">D7294_29065</name>
</gene>
<keyword evidence="7" id="KW-1185">Reference proteome</keyword>
<feature type="compositionally biased region" description="Low complexity" evidence="4">
    <location>
        <begin position="11"/>
        <end position="21"/>
    </location>
</feature>
<feature type="region of interest" description="Disordered" evidence="4">
    <location>
        <begin position="283"/>
        <end position="303"/>
    </location>
</feature>
<name>A0A3A9YLK1_9ACTN</name>
<evidence type="ECO:0000313" key="7">
    <source>
        <dbReference type="Proteomes" id="UP000272474"/>
    </source>
</evidence>
<sequence length="303" mass="32968">MPDQKLAATTPRGGPERAAPAADRVVVDRVSKDFELTVGRRRQHIRALNEVSLTVADGEIIALTGLSGCGKTTLLRIIMGLEKATSGGVSVGGQAVTGCGYDRGLVFQHAELFPWRTALQNVEFGLEVKGVPKPERRRIAREKLALVGLGHAMDRRPSQLSGGMKQRVGLARALSIDPQVLLMDEPFGALDAQTREGLQAEVLRIHRETGKTIVFVTHDLDEAVLLAHRVVLMSPNPGRVKRVFEVPIEGSREDLVAVRGTETFAELRYEIWRSLMEHAPEEEPARNAVLRAAGSGAERSAGK</sequence>
<protein>
    <submittedName>
        <fullName evidence="6">ABC transporter ATP-binding protein</fullName>
    </submittedName>
</protein>
<dbReference type="PROSITE" id="PS00211">
    <property type="entry name" value="ABC_TRANSPORTER_1"/>
    <property type="match status" value="1"/>
</dbReference>
<evidence type="ECO:0000256" key="2">
    <source>
        <dbReference type="ARBA" id="ARBA00022741"/>
    </source>
</evidence>
<organism evidence="6 7">
    <name type="scientific">Streptomyces hoynatensis</name>
    <dbReference type="NCBI Taxonomy" id="1141874"/>
    <lineage>
        <taxon>Bacteria</taxon>
        <taxon>Bacillati</taxon>
        <taxon>Actinomycetota</taxon>
        <taxon>Actinomycetes</taxon>
        <taxon>Kitasatosporales</taxon>
        <taxon>Streptomycetaceae</taxon>
        <taxon>Streptomyces</taxon>
    </lineage>
</organism>
<accession>A0A3A9YLK1</accession>
<dbReference type="InterPro" id="IPR017871">
    <property type="entry name" value="ABC_transporter-like_CS"/>
</dbReference>
<dbReference type="EMBL" id="RBAL01000028">
    <property type="protein sequence ID" value="RKN37099.1"/>
    <property type="molecule type" value="Genomic_DNA"/>
</dbReference>
<dbReference type="InterPro" id="IPR050166">
    <property type="entry name" value="ABC_transporter_ATP-bind"/>
</dbReference>
<dbReference type="RefSeq" id="WP_120684788.1">
    <property type="nucleotide sequence ID" value="NZ_RBAL01000028.1"/>
</dbReference>
<keyword evidence="1" id="KW-0813">Transport</keyword>
<dbReference type="GO" id="GO:0016887">
    <property type="term" value="F:ATP hydrolysis activity"/>
    <property type="evidence" value="ECO:0007669"/>
    <property type="project" value="InterPro"/>
</dbReference>
<feature type="domain" description="ABC transporter" evidence="5">
    <location>
        <begin position="25"/>
        <end position="260"/>
    </location>
</feature>
<dbReference type="Gene3D" id="3.40.50.300">
    <property type="entry name" value="P-loop containing nucleotide triphosphate hydrolases"/>
    <property type="match status" value="1"/>
</dbReference>
<dbReference type="Proteomes" id="UP000272474">
    <property type="component" value="Unassembled WGS sequence"/>
</dbReference>
<proteinExistence type="predicted"/>
<dbReference type="CDD" id="cd03293">
    <property type="entry name" value="ABC_NrtD_SsuB_transporters"/>
    <property type="match status" value="1"/>
</dbReference>
<dbReference type="InterPro" id="IPR027417">
    <property type="entry name" value="P-loop_NTPase"/>
</dbReference>
<dbReference type="PANTHER" id="PTHR42788:SF13">
    <property type="entry name" value="ALIPHATIC SULFONATES IMPORT ATP-BINDING PROTEIN SSUB"/>
    <property type="match status" value="1"/>
</dbReference>
<evidence type="ECO:0000256" key="4">
    <source>
        <dbReference type="SAM" id="MobiDB-lite"/>
    </source>
</evidence>
<dbReference type="Pfam" id="PF00005">
    <property type="entry name" value="ABC_tran"/>
    <property type="match status" value="1"/>
</dbReference>
<evidence type="ECO:0000256" key="1">
    <source>
        <dbReference type="ARBA" id="ARBA00022448"/>
    </source>
</evidence>
<dbReference type="OrthoDB" id="4310860at2"/>
<feature type="compositionally biased region" description="Low complexity" evidence="4">
    <location>
        <begin position="291"/>
        <end position="303"/>
    </location>
</feature>
<keyword evidence="2" id="KW-0547">Nucleotide-binding</keyword>
<dbReference type="SUPFAM" id="SSF52540">
    <property type="entry name" value="P-loop containing nucleoside triphosphate hydrolases"/>
    <property type="match status" value="1"/>
</dbReference>
<dbReference type="SMART" id="SM00382">
    <property type="entry name" value="AAA"/>
    <property type="match status" value="1"/>
</dbReference>